<feature type="region of interest" description="Disordered" evidence="1">
    <location>
        <begin position="60"/>
        <end position="119"/>
    </location>
</feature>
<gene>
    <name evidence="2" type="ORF">CLAFUR5_03420</name>
</gene>
<reference evidence="2" key="2">
    <citation type="journal article" date="2022" name="Microb. Genom.">
        <title>A chromosome-scale genome assembly of the tomato pathogen Cladosporium fulvum reveals a compartmentalized genome architecture and the presence of a dispensable chromosome.</title>
        <authorList>
            <person name="Zaccaron A.Z."/>
            <person name="Chen L.H."/>
            <person name="Samaras A."/>
            <person name="Stergiopoulos I."/>
        </authorList>
    </citation>
    <scope>NUCLEOTIDE SEQUENCE</scope>
    <source>
        <strain evidence="2">Race5_Kim</strain>
    </source>
</reference>
<feature type="region of interest" description="Disordered" evidence="1">
    <location>
        <begin position="35"/>
        <end position="54"/>
    </location>
</feature>
<sequence length="322" mass="35383">MDPTPVSPAGHRNRVLDYGPHGQFRHDTHHPTARMALPEPLHSNRSIGAPTTSFRSKMANAASLDPRLRDRHASHSIAQASSGPARDPTASSVTMRKRAAMSSTQPEQVPNKRAKLTAPMQQTSTNCTLGLAGDDEDDEEPTQEEIKSEFIATSAALQGLRTSSTPRVKTEPQSVKSELDADEPSVKVEELGTSTQNAISVDDDVIGTQARTISQQPHEVIDMTSDDEGRPVKAERGIKLESVTNAGAGVPDNAGSMDTVHNRPAGSEKDRKEARRELELKAYRLEMRKNKAQYDFEMKDIELQQEMLRADAEEEEEDVKLE</sequence>
<organism evidence="2 3">
    <name type="scientific">Passalora fulva</name>
    <name type="common">Tomato leaf mold</name>
    <name type="synonym">Cladosporium fulvum</name>
    <dbReference type="NCBI Taxonomy" id="5499"/>
    <lineage>
        <taxon>Eukaryota</taxon>
        <taxon>Fungi</taxon>
        <taxon>Dikarya</taxon>
        <taxon>Ascomycota</taxon>
        <taxon>Pezizomycotina</taxon>
        <taxon>Dothideomycetes</taxon>
        <taxon>Dothideomycetidae</taxon>
        <taxon>Mycosphaerellales</taxon>
        <taxon>Mycosphaerellaceae</taxon>
        <taxon>Fulvia</taxon>
    </lineage>
</organism>
<feature type="region of interest" description="Disordered" evidence="1">
    <location>
        <begin position="1"/>
        <end position="28"/>
    </location>
</feature>
<evidence type="ECO:0000256" key="1">
    <source>
        <dbReference type="SAM" id="MobiDB-lite"/>
    </source>
</evidence>
<feature type="compositionally biased region" description="Polar residues" evidence="1">
    <location>
        <begin position="160"/>
        <end position="176"/>
    </location>
</feature>
<dbReference type="Proteomes" id="UP000756132">
    <property type="component" value="Chromosome 2"/>
</dbReference>
<feature type="region of interest" description="Disordered" evidence="1">
    <location>
        <begin position="157"/>
        <end position="203"/>
    </location>
</feature>
<feature type="compositionally biased region" description="Basic and acidic residues" evidence="1">
    <location>
        <begin position="266"/>
        <end position="275"/>
    </location>
</feature>
<evidence type="ECO:0000313" key="3">
    <source>
        <dbReference type="Proteomes" id="UP000756132"/>
    </source>
</evidence>
<name>A0A9Q8P6A7_PASFU</name>
<dbReference type="KEGG" id="ffu:CLAFUR5_03420"/>
<dbReference type="GeneID" id="71983298"/>
<dbReference type="AlphaFoldDB" id="A0A9Q8P6A7"/>
<dbReference type="EMBL" id="CP090164">
    <property type="protein sequence ID" value="UJO14627.1"/>
    <property type="molecule type" value="Genomic_DNA"/>
</dbReference>
<accession>A0A9Q8P6A7</accession>
<dbReference type="RefSeq" id="XP_047758993.1">
    <property type="nucleotide sequence ID" value="XM_047902568.1"/>
</dbReference>
<feature type="compositionally biased region" description="Polar residues" evidence="1">
    <location>
        <begin position="43"/>
        <end position="54"/>
    </location>
</feature>
<reference evidence="2" key="1">
    <citation type="submission" date="2021-12" db="EMBL/GenBank/DDBJ databases">
        <authorList>
            <person name="Zaccaron A."/>
            <person name="Stergiopoulos I."/>
        </authorList>
    </citation>
    <scope>NUCLEOTIDE SEQUENCE</scope>
    <source>
        <strain evidence="2">Race5_Kim</strain>
    </source>
</reference>
<evidence type="ECO:0000313" key="2">
    <source>
        <dbReference type="EMBL" id="UJO14627.1"/>
    </source>
</evidence>
<protein>
    <submittedName>
        <fullName evidence="2">Uncharacterized protein</fullName>
    </submittedName>
</protein>
<feature type="region of interest" description="Disordered" evidence="1">
    <location>
        <begin position="237"/>
        <end position="275"/>
    </location>
</feature>
<keyword evidence="3" id="KW-1185">Reference proteome</keyword>
<proteinExistence type="predicted"/>